<evidence type="ECO:0000313" key="3">
    <source>
        <dbReference type="Proteomes" id="UP001142393"/>
    </source>
</evidence>
<proteinExistence type="predicted"/>
<evidence type="ECO:0000313" key="2">
    <source>
        <dbReference type="EMBL" id="KAJ3741172.1"/>
    </source>
</evidence>
<dbReference type="InterPro" id="IPR036047">
    <property type="entry name" value="F-box-like_dom_sf"/>
</dbReference>
<comment type="caution">
    <text evidence="2">The sequence shown here is derived from an EMBL/GenBank/DDBJ whole genome shotgun (WGS) entry which is preliminary data.</text>
</comment>
<dbReference type="CDD" id="cd09917">
    <property type="entry name" value="F-box_SF"/>
    <property type="match status" value="1"/>
</dbReference>
<reference evidence="2 3" key="1">
    <citation type="journal article" date="2023" name="Proc. Natl. Acad. Sci. U.S.A.">
        <title>A global phylogenomic analysis of the shiitake genus Lentinula.</title>
        <authorList>
            <person name="Sierra-Patev S."/>
            <person name="Min B."/>
            <person name="Naranjo-Ortiz M."/>
            <person name="Looney B."/>
            <person name="Konkel Z."/>
            <person name="Slot J.C."/>
            <person name="Sakamoto Y."/>
            <person name="Steenwyk J.L."/>
            <person name="Rokas A."/>
            <person name="Carro J."/>
            <person name="Camarero S."/>
            <person name="Ferreira P."/>
            <person name="Molpeceres G."/>
            <person name="Ruiz-Duenas F.J."/>
            <person name="Serrano A."/>
            <person name="Henrissat B."/>
            <person name="Drula E."/>
            <person name="Hughes K.W."/>
            <person name="Mata J.L."/>
            <person name="Ishikawa N.K."/>
            <person name="Vargas-Isla R."/>
            <person name="Ushijima S."/>
            <person name="Smith C.A."/>
            <person name="Donoghue J."/>
            <person name="Ahrendt S."/>
            <person name="Andreopoulos W."/>
            <person name="He G."/>
            <person name="LaButti K."/>
            <person name="Lipzen A."/>
            <person name="Ng V."/>
            <person name="Riley R."/>
            <person name="Sandor L."/>
            <person name="Barry K."/>
            <person name="Martinez A.T."/>
            <person name="Xiao Y."/>
            <person name="Gibbons J.G."/>
            <person name="Terashima K."/>
            <person name="Grigoriev I.V."/>
            <person name="Hibbett D."/>
        </authorList>
    </citation>
    <scope>NUCLEOTIDE SEQUENCE [LARGE SCALE GENOMIC DNA]</scope>
    <source>
        <strain evidence="2 3">TFB7810</strain>
    </source>
</reference>
<sequence>MKNKLLDLPTELLDLVFQRLDFRSLLRCTQVVCHRMHSILEGSALLQYQTKLASTGKRDNPCCSWSTSVRLKKLEVYQEAWDNLRWSNNVLSFPVSNVSLWELVGGVLALYNVTQHSFRFIQLPSAHRGVDHREWQFNLDIDIGRGDFTIDPSTDLMIIVNRVSADNAVSAVFKTYFLSLTTGRPHTKAQSSEIQIEIPQLAESWYHEIKVFDNHLAVLFTTDFGVTELVVCSWNTGKVLKRLKNVMSFAFLTSTLIVLNDIVGRSDIALEIIDVYDEPVSCCLHLPEPTLGYGIADLEMVTESPRAPIIQQSNIPFTASLEDRLLVINYRLEDSRSRERNHAIFVPVSVLLNHHRRSQPNQPIPWTDWGPNDTRILPVSFSGIWVCYVHGMRASVYEPAKKVFQIFDFSQLGLAYDLVKGDKRPQTQYLTGRTVLLESVFTERTLSCLPVRISTGTFPLESVEAVMLTEDALLAATVSLFSDLFCPGL</sequence>
<dbReference type="InterPro" id="IPR001810">
    <property type="entry name" value="F-box_dom"/>
</dbReference>
<dbReference type="Proteomes" id="UP001142393">
    <property type="component" value="Unassembled WGS sequence"/>
</dbReference>
<dbReference type="SUPFAM" id="SSF81383">
    <property type="entry name" value="F-box domain"/>
    <property type="match status" value="1"/>
</dbReference>
<gene>
    <name evidence="2" type="ORF">DFH05DRAFT_1403996</name>
</gene>
<name>A0A9W8NUI6_9AGAR</name>
<dbReference type="Pfam" id="PF12937">
    <property type="entry name" value="F-box-like"/>
    <property type="match status" value="1"/>
</dbReference>
<organism evidence="2 3">
    <name type="scientific">Lentinula detonsa</name>
    <dbReference type="NCBI Taxonomy" id="2804962"/>
    <lineage>
        <taxon>Eukaryota</taxon>
        <taxon>Fungi</taxon>
        <taxon>Dikarya</taxon>
        <taxon>Basidiomycota</taxon>
        <taxon>Agaricomycotina</taxon>
        <taxon>Agaricomycetes</taxon>
        <taxon>Agaricomycetidae</taxon>
        <taxon>Agaricales</taxon>
        <taxon>Marasmiineae</taxon>
        <taxon>Omphalotaceae</taxon>
        <taxon>Lentinula</taxon>
    </lineage>
</organism>
<dbReference type="EMBL" id="JANVFU010000012">
    <property type="protein sequence ID" value="KAJ3741172.1"/>
    <property type="molecule type" value="Genomic_DNA"/>
</dbReference>
<accession>A0A9W8NUI6</accession>
<protein>
    <recommendedName>
        <fullName evidence="1">F-box domain-containing protein</fullName>
    </recommendedName>
</protein>
<evidence type="ECO:0000259" key="1">
    <source>
        <dbReference type="PROSITE" id="PS50181"/>
    </source>
</evidence>
<dbReference type="Gene3D" id="1.20.1280.50">
    <property type="match status" value="1"/>
</dbReference>
<dbReference type="PROSITE" id="PS50181">
    <property type="entry name" value="FBOX"/>
    <property type="match status" value="1"/>
</dbReference>
<feature type="domain" description="F-box" evidence="1">
    <location>
        <begin position="2"/>
        <end position="49"/>
    </location>
</feature>
<dbReference type="AlphaFoldDB" id="A0A9W8NUI6"/>
<keyword evidence="3" id="KW-1185">Reference proteome</keyword>